<dbReference type="FunFam" id="1.10.45.10:FF:000001">
    <property type="entry name" value="D-lactate dehydrogenase mitochondrial"/>
    <property type="match status" value="1"/>
</dbReference>
<evidence type="ECO:0000256" key="12">
    <source>
        <dbReference type="SAM" id="Phobius"/>
    </source>
</evidence>
<dbReference type="Gene3D" id="1.10.45.10">
    <property type="entry name" value="Vanillyl-alcohol Oxidase, Chain A, domain 4"/>
    <property type="match status" value="1"/>
</dbReference>
<keyword evidence="15" id="KW-1185">Reference proteome</keyword>
<feature type="domain" description="FAD-binding PCMH-type" evidence="13">
    <location>
        <begin position="135"/>
        <end position="316"/>
    </location>
</feature>
<dbReference type="Gene3D" id="3.30.70.2740">
    <property type="match status" value="1"/>
</dbReference>
<keyword evidence="12" id="KW-1133">Transmembrane helix</keyword>
<keyword evidence="6" id="KW-0809">Transit peptide</keyword>
<dbReference type="InterPro" id="IPR036318">
    <property type="entry name" value="FAD-bd_PCMH-like_sf"/>
</dbReference>
<evidence type="ECO:0000313" key="15">
    <source>
        <dbReference type="Proteomes" id="UP000256964"/>
    </source>
</evidence>
<evidence type="ECO:0000256" key="5">
    <source>
        <dbReference type="ARBA" id="ARBA00022827"/>
    </source>
</evidence>
<dbReference type="STRING" id="139420.A0A371D7M1"/>
<evidence type="ECO:0000256" key="4">
    <source>
        <dbReference type="ARBA" id="ARBA00022630"/>
    </source>
</evidence>
<dbReference type="GO" id="GO:0005739">
    <property type="term" value="C:mitochondrion"/>
    <property type="evidence" value="ECO:0007669"/>
    <property type="project" value="UniProtKB-SubCell"/>
</dbReference>
<dbReference type="InterPro" id="IPR004113">
    <property type="entry name" value="FAD-bd_oxidored_4_C"/>
</dbReference>
<reference evidence="14 15" key="1">
    <citation type="journal article" date="2018" name="Biotechnol. Biofuels">
        <title>Integrative visual omics of the white-rot fungus Polyporus brumalis exposes the biotechnological potential of its oxidative enzymes for delignifying raw plant biomass.</title>
        <authorList>
            <person name="Miyauchi S."/>
            <person name="Rancon A."/>
            <person name="Drula E."/>
            <person name="Hage H."/>
            <person name="Chaduli D."/>
            <person name="Favel A."/>
            <person name="Grisel S."/>
            <person name="Henrissat B."/>
            <person name="Herpoel-Gimbert I."/>
            <person name="Ruiz-Duenas F.J."/>
            <person name="Chevret D."/>
            <person name="Hainaut M."/>
            <person name="Lin J."/>
            <person name="Wang M."/>
            <person name="Pangilinan J."/>
            <person name="Lipzen A."/>
            <person name="Lesage-Meessen L."/>
            <person name="Navarro D."/>
            <person name="Riley R."/>
            <person name="Grigoriev I.V."/>
            <person name="Zhou S."/>
            <person name="Raouche S."/>
            <person name="Rosso M.N."/>
        </authorList>
    </citation>
    <scope>NUCLEOTIDE SEQUENCE [LARGE SCALE GENOMIC DNA]</scope>
    <source>
        <strain evidence="14 15">BRFM 1820</strain>
    </source>
</reference>
<keyword evidence="8" id="KW-0496">Mitochondrion</keyword>
<comment type="similarity">
    <text evidence="3">Belongs to the FAD-binding oxidoreductase/transferase type 4 family.</text>
</comment>
<dbReference type="PANTHER" id="PTHR11748">
    <property type="entry name" value="D-LACTATE DEHYDROGENASE"/>
    <property type="match status" value="1"/>
</dbReference>
<dbReference type="GO" id="GO:0004458">
    <property type="term" value="F:D-lactate dehydrogenase (cytochrome) activity"/>
    <property type="evidence" value="ECO:0007669"/>
    <property type="project" value="UniProtKB-EC"/>
</dbReference>
<evidence type="ECO:0000256" key="9">
    <source>
        <dbReference type="ARBA" id="ARBA00038897"/>
    </source>
</evidence>
<evidence type="ECO:0000256" key="7">
    <source>
        <dbReference type="ARBA" id="ARBA00023002"/>
    </source>
</evidence>
<comment type="subcellular location">
    <subcellularLocation>
        <location evidence="2">Mitochondrion</location>
    </subcellularLocation>
</comment>
<dbReference type="EC" id="1.1.2.4" evidence="9"/>
<evidence type="ECO:0000256" key="3">
    <source>
        <dbReference type="ARBA" id="ARBA00008000"/>
    </source>
</evidence>
<dbReference type="Proteomes" id="UP000256964">
    <property type="component" value="Unassembled WGS sequence"/>
</dbReference>
<organism evidence="14 15">
    <name type="scientific">Lentinus brumalis</name>
    <dbReference type="NCBI Taxonomy" id="2498619"/>
    <lineage>
        <taxon>Eukaryota</taxon>
        <taxon>Fungi</taxon>
        <taxon>Dikarya</taxon>
        <taxon>Basidiomycota</taxon>
        <taxon>Agaricomycotina</taxon>
        <taxon>Agaricomycetes</taxon>
        <taxon>Polyporales</taxon>
        <taxon>Polyporaceae</taxon>
        <taxon>Lentinus</taxon>
    </lineage>
</organism>
<feature type="transmembrane region" description="Helical" evidence="12">
    <location>
        <begin position="52"/>
        <end position="71"/>
    </location>
</feature>
<dbReference type="AlphaFoldDB" id="A0A371D7M1"/>
<dbReference type="PANTHER" id="PTHR11748:SF111">
    <property type="entry name" value="D-LACTATE DEHYDROGENASE, MITOCHONDRIAL-RELATED"/>
    <property type="match status" value="1"/>
</dbReference>
<keyword evidence="12" id="KW-0812">Transmembrane</keyword>
<name>A0A371D7M1_9APHY</name>
<dbReference type="Pfam" id="PF01565">
    <property type="entry name" value="FAD_binding_4"/>
    <property type="match status" value="1"/>
</dbReference>
<evidence type="ECO:0000256" key="2">
    <source>
        <dbReference type="ARBA" id="ARBA00004173"/>
    </source>
</evidence>
<feature type="region of interest" description="Disordered" evidence="11">
    <location>
        <begin position="556"/>
        <end position="576"/>
    </location>
</feature>
<proteinExistence type="inferred from homology"/>
<evidence type="ECO:0000313" key="14">
    <source>
        <dbReference type="EMBL" id="RDX48544.1"/>
    </source>
</evidence>
<evidence type="ECO:0000259" key="13">
    <source>
        <dbReference type="PROSITE" id="PS51387"/>
    </source>
</evidence>
<accession>A0A371D7M1</accession>
<dbReference type="InterPro" id="IPR006094">
    <property type="entry name" value="Oxid_FAD_bind_N"/>
</dbReference>
<evidence type="ECO:0000256" key="10">
    <source>
        <dbReference type="ARBA" id="ARBA00051436"/>
    </source>
</evidence>
<keyword evidence="7" id="KW-0560">Oxidoreductase</keyword>
<comment type="catalytic activity">
    <reaction evidence="10">
        <text>(R)-lactate + 2 Fe(III)-[cytochrome c] = 2 Fe(II)-[cytochrome c] + pyruvate + 2 H(+)</text>
        <dbReference type="Rhea" id="RHEA:13521"/>
        <dbReference type="Rhea" id="RHEA-COMP:10350"/>
        <dbReference type="Rhea" id="RHEA-COMP:14399"/>
        <dbReference type="ChEBI" id="CHEBI:15361"/>
        <dbReference type="ChEBI" id="CHEBI:15378"/>
        <dbReference type="ChEBI" id="CHEBI:16004"/>
        <dbReference type="ChEBI" id="CHEBI:29033"/>
        <dbReference type="ChEBI" id="CHEBI:29034"/>
        <dbReference type="EC" id="1.1.2.4"/>
    </reaction>
</comment>
<dbReference type="Pfam" id="PF02913">
    <property type="entry name" value="FAD-oxidase_C"/>
    <property type="match status" value="1"/>
</dbReference>
<dbReference type="GO" id="GO:1903457">
    <property type="term" value="P:lactate catabolic process"/>
    <property type="evidence" value="ECO:0007669"/>
    <property type="project" value="TreeGrafter"/>
</dbReference>
<protein>
    <recommendedName>
        <fullName evidence="9">D-lactate dehydrogenase (cytochrome)</fullName>
        <ecNumber evidence="9">1.1.2.4</ecNumber>
    </recommendedName>
</protein>
<dbReference type="InterPro" id="IPR016169">
    <property type="entry name" value="FAD-bd_PCMH_sub2"/>
</dbReference>
<dbReference type="FunFam" id="3.30.70.2740:FF:000001">
    <property type="entry name" value="D-lactate dehydrogenase mitochondrial"/>
    <property type="match status" value="1"/>
</dbReference>
<sequence>MQARRTAIAASSGRALRPTPALRHATILGGFRSNSSSASNDAPRPQSKSSNAALAFTVGSLLSGALGYYIATQSGGITDAGRSRASAELNSQYGSPEDFKAAIAELRTLFPDEDAVTTDAEDLEEHGFSENDYHPGSKPSVVVYPTSTDDVVKIVKTAVKYKMPVIPYSGATSLEGHFRAPSVGGICVDMSKMDRIIEIHEADSDVVCQPGIRWMDLNETLKKQGIPLFFPLDPAPGATIGGMLSTGCSGTNAVRYGTAKAEWFLNATVVLPSGEVIKTRRRARKSSAGFDTTKLFIGAEGTLGIVTEVTLRLAPLLPTNVAVVQFPDVRKAAGAVSEIVNSGVGIQCVELCDEQFMKATNIYGMSSRKWPEKDSLFFKFQGPTPRALQETADIVKKIAQKHGGTGFALAKSDQEATNLWMDRKNALYSSLALIPGARGWSTDVCVPPSRLPDLVYGTKEDLEAHGIVYTIVGHVGDGNFHALLLFSNDEELEKARAAVGRMVHRAIALDGTCTGEHGVGIGKRDYLYEELGEGTVELMKTIKKAIDPLNLFNPGKLYPDRPQSEDTKKAKLVPHA</sequence>
<dbReference type="GO" id="GO:0008720">
    <property type="term" value="F:D-lactate dehydrogenase (NAD+) activity"/>
    <property type="evidence" value="ECO:0007669"/>
    <property type="project" value="TreeGrafter"/>
</dbReference>
<keyword evidence="5" id="KW-0274">FAD</keyword>
<comment type="cofactor">
    <cofactor evidence="1">
        <name>FAD</name>
        <dbReference type="ChEBI" id="CHEBI:57692"/>
    </cofactor>
</comment>
<dbReference type="PROSITE" id="PS51387">
    <property type="entry name" value="FAD_PCMH"/>
    <property type="match status" value="1"/>
</dbReference>
<feature type="compositionally biased region" description="Basic and acidic residues" evidence="11">
    <location>
        <begin position="558"/>
        <end position="569"/>
    </location>
</feature>
<evidence type="ECO:0000256" key="11">
    <source>
        <dbReference type="SAM" id="MobiDB-lite"/>
    </source>
</evidence>
<evidence type="ECO:0000256" key="1">
    <source>
        <dbReference type="ARBA" id="ARBA00001974"/>
    </source>
</evidence>
<dbReference type="SUPFAM" id="SSF55103">
    <property type="entry name" value="FAD-linked oxidases, C-terminal domain"/>
    <property type="match status" value="1"/>
</dbReference>
<dbReference type="GO" id="GO:0071949">
    <property type="term" value="F:FAD binding"/>
    <property type="evidence" value="ECO:0007669"/>
    <property type="project" value="InterPro"/>
</dbReference>
<dbReference type="InterPro" id="IPR016171">
    <property type="entry name" value="Vanillyl_alc_oxidase_C-sub2"/>
</dbReference>
<gene>
    <name evidence="14" type="ORF">OH76DRAFT_1404820</name>
</gene>
<evidence type="ECO:0000256" key="6">
    <source>
        <dbReference type="ARBA" id="ARBA00022946"/>
    </source>
</evidence>
<dbReference type="FunFam" id="3.30.465.10:FF:000014">
    <property type="entry name" value="D-lactate dehydrogenase (Cytochrome), putative"/>
    <property type="match status" value="1"/>
</dbReference>
<dbReference type="Gene3D" id="3.30.465.10">
    <property type="match status" value="1"/>
</dbReference>
<keyword evidence="12" id="KW-0472">Membrane</keyword>
<evidence type="ECO:0000256" key="8">
    <source>
        <dbReference type="ARBA" id="ARBA00023128"/>
    </source>
</evidence>
<dbReference type="EMBL" id="KZ857411">
    <property type="protein sequence ID" value="RDX48544.1"/>
    <property type="molecule type" value="Genomic_DNA"/>
</dbReference>
<dbReference type="SUPFAM" id="SSF56176">
    <property type="entry name" value="FAD-binding/transporter-associated domain-like"/>
    <property type="match status" value="1"/>
</dbReference>
<dbReference type="OrthoDB" id="7786253at2759"/>
<keyword evidence="4" id="KW-0285">Flavoprotein</keyword>
<dbReference type="InterPro" id="IPR016166">
    <property type="entry name" value="FAD-bd_PCMH"/>
</dbReference>
<dbReference type="InterPro" id="IPR016164">
    <property type="entry name" value="FAD-linked_Oxase-like_C"/>
</dbReference>